<reference evidence="2" key="1">
    <citation type="journal article" date="2016" name="ISME J.">
        <title>Functional metagenomic screen reveals new and diverse microbial rhodopsins.</title>
        <authorList>
            <person name="Pushkarev A."/>
            <person name="Beja O."/>
        </authorList>
    </citation>
    <scope>NUCLEOTIDE SEQUENCE</scope>
</reference>
<feature type="transmembrane region" description="Helical" evidence="1">
    <location>
        <begin position="82"/>
        <end position="104"/>
    </location>
</feature>
<feature type="transmembrane region" description="Helical" evidence="1">
    <location>
        <begin position="41"/>
        <end position="62"/>
    </location>
</feature>
<sequence>MKVITNSKCAKDKLRAIIINRILPHLINLFTLSMDDLLSKYMPHLLTVGFIHAFLISLVCLVHRAYASRPWFLPIGIIKYNIYMVPGCGIFGCATLLIGTQIIQKSPLTFLLFNAALITLVFLELSIVLGRNYFQNLFSDDLPPSITMMISFVLGINGGYFTLMFIVKLFRPLLV</sequence>
<dbReference type="AlphaFoldDB" id="A0A0U2X3F4"/>
<organism evidence="2">
    <name type="scientific">uncultured bacterium EIL4H10</name>
    <dbReference type="NCBI Taxonomy" id="1768203"/>
    <lineage>
        <taxon>Bacteria</taxon>
        <taxon>environmental samples</taxon>
    </lineage>
</organism>
<accession>A0A0U2X3F4</accession>
<keyword evidence="1" id="KW-1133">Transmembrane helix</keyword>
<proteinExistence type="predicted"/>
<keyword evidence="1" id="KW-0472">Membrane</keyword>
<feature type="transmembrane region" description="Helical" evidence="1">
    <location>
        <begin position="110"/>
        <end position="134"/>
    </location>
</feature>
<name>A0A0U2X3F4_9BACT</name>
<evidence type="ECO:0000313" key="2">
    <source>
        <dbReference type="EMBL" id="ALS56250.1"/>
    </source>
</evidence>
<feature type="transmembrane region" description="Helical" evidence="1">
    <location>
        <begin position="146"/>
        <end position="167"/>
    </location>
</feature>
<dbReference type="EMBL" id="KT201092">
    <property type="protein sequence ID" value="ALS56250.1"/>
    <property type="molecule type" value="Genomic_DNA"/>
</dbReference>
<keyword evidence="1" id="KW-0812">Transmembrane</keyword>
<evidence type="ECO:0000256" key="1">
    <source>
        <dbReference type="SAM" id="Phobius"/>
    </source>
</evidence>
<protein>
    <submittedName>
        <fullName evidence="2">Uncharacterized protein</fullName>
    </submittedName>
</protein>